<gene>
    <name evidence="1" type="ORF">F1599_11270</name>
</gene>
<protein>
    <submittedName>
        <fullName evidence="1">Exo-alpha-sialidase</fullName>
    </submittedName>
</protein>
<dbReference type="EMBL" id="VWRN01000031">
    <property type="protein sequence ID" value="KAA6124485.1"/>
    <property type="molecule type" value="Genomic_DNA"/>
</dbReference>
<dbReference type="InterPro" id="IPR052025">
    <property type="entry name" value="Xyloglucanase_GH74"/>
</dbReference>
<keyword evidence="2" id="KW-1185">Reference proteome</keyword>
<accession>A0A5M8AQV7</accession>
<dbReference type="Proteomes" id="UP000324324">
    <property type="component" value="Unassembled WGS sequence"/>
</dbReference>
<reference evidence="1 2" key="1">
    <citation type="submission" date="2019-09" db="EMBL/GenBank/DDBJ databases">
        <title>Isolation of a novel species in the genus Cupriavidus from patients with sepsis using whole genome sequencing.</title>
        <authorList>
            <person name="Kweon O.J."/>
            <person name="Lee M.-K."/>
        </authorList>
    </citation>
    <scope>NUCLEOTIDE SEQUENCE [LARGE SCALE GENOMIC DNA]</scope>
    <source>
        <strain evidence="1 2">MKL-01</strain>
    </source>
</reference>
<sequence>MNDRLLVATRKGLFEIERQPDGRWQQTQVHFLGEPVSMVLSDPRDGTLYAALNLGHFGVKLWRRARGQNEWTACAVPVYPPQPEEQAAAANAPTDPDAPKPAPWSLQQLWVLEAGGADEPGVLWAGTIPGGLFRSGDGGASWALNRPLWDRPERAEWFGGGYDYPGIHSICVDPRDSRHVSVAISCGGVWQTRNGGDSWEATTRGMKAGYMPPERSEDPNIQDPHYMVQCPARPDALWVQHHDGIFRSEDGGASWRRIEGGPSKFGFAVAVHPRDPETAWFAPATKDECRVPVDGRLVVSRTRDGGRSFEVFDEGLPTPPAYDLIYRHGLAVDDSGDRLAMGSTTGGLWVSENGGERWACVSAHLPPVYCVRFG</sequence>
<dbReference type="GO" id="GO:0010411">
    <property type="term" value="P:xyloglucan metabolic process"/>
    <property type="evidence" value="ECO:0007669"/>
    <property type="project" value="TreeGrafter"/>
</dbReference>
<dbReference type="RefSeq" id="WP_149317446.1">
    <property type="nucleotide sequence ID" value="NZ_VWRN01000031.1"/>
</dbReference>
<dbReference type="Gene3D" id="2.130.10.10">
    <property type="entry name" value="YVTN repeat-like/Quinoprotein amine dehydrogenase"/>
    <property type="match status" value="1"/>
</dbReference>
<dbReference type="CDD" id="cd15482">
    <property type="entry name" value="Sialidase_non-viral"/>
    <property type="match status" value="1"/>
</dbReference>
<name>A0A5M8AQV7_9BURK</name>
<dbReference type="AlphaFoldDB" id="A0A5M8AQV7"/>
<dbReference type="PANTHER" id="PTHR43739:SF5">
    <property type="entry name" value="EXO-ALPHA-SIALIDASE"/>
    <property type="match status" value="1"/>
</dbReference>
<comment type="caution">
    <text evidence="1">The sequence shown here is derived from an EMBL/GenBank/DDBJ whole genome shotgun (WGS) entry which is preliminary data.</text>
</comment>
<organism evidence="1 2">
    <name type="scientific">Cupriavidus cauae</name>
    <dbReference type="NCBI Taxonomy" id="2608999"/>
    <lineage>
        <taxon>Bacteria</taxon>
        <taxon>Pseudomonadati</taxon>
        <taxon>Pseudomonadota</taxon>
        <taxon>Betaproteobacteria</taxon>
        <taxon>Burkholderiales</taxon>
        <taxon>Burkholderiaceae</taxon>
        <taxon>Cupriavidus</taxon>
    </lineage>
</organism>
<evidence type="ECO:0000313" key="2">
    <source>
        <dbReference type="Proteomes" id="UP000324324"/>
    </source>
</evidence>
<dbReference type="SUPFAM" id="SSF110296">
    <property type="entry name" value="Oligoxyloglucan reducing end-specific cellobiohydrolase"/>
    <property type="match status" value="1"/>
</dbReference>
<dbReference type="InterPro" id="IPR015943">
    <property type="entry name" value="WD40/YVTN_repeat-like_dom_sf"/>
</dbReference>
<dbReference type="PANTHER" id="PTHR43739">
    <property type="entry name" value="XYLOGLUCANASE (EUROFUNG)"/>
    <property type="match status" value="1"/>
</dbReference>
<proteinExistence type="predicted"/>
<evidence type="ECO:0000313" key="1">
    <source>
        <dbReference type="EMBL" id="KAA6124485.1"/>
    </source>
</evidence>